<dbReference type="AlphaFoldDB" id="A0A367XV38"/>
<proteinExistence type="predicted"/>
<dbReference type="EMBL" id="QLNQ01000028">
    <property type="protein sequence ID" value="RCK57495.1"/>
    <property type="molecule type" value="Genomic_DNA"/>
</dbReference>
<gene>
    <name evidence="1" type="ORF">Cantr_06755</name>
</gene>
<reference evidence="1 2" key="1">
    <citation type="submission" date="2018-06" db="EMBL/GenBank/DDBJ databases">
        <title>Whole genome sequencing of Candida tropicalis (genome annotated by CSBL at Korea University).</title>
        <authorList>
            <person name="Ahn J."/>
        </authorList>
    </citation>
    <scope>NUCLEOTIDE SEQUENCE [LARGE SCALE GENOMIC DNA]</scope>
    <source>
        <strain evidence="1 2">ATCC 20962</strain>
    </source>
</reference>
<sequence>MYKPKFQFKPNTKSLVITKPVIDIAASFNRLTDYQPSDQSSLLSTSGSTNYAASIYTIKDNPYLTPELDYRDYVALLRRNFKNISYNTKREVILGEPPLTEQELEERLKNTLAFVFNHTVAAANPHANDPVYTSDDLDKISTDNDETKIVGTILRLDNEFPPELKYDFKFKWITELNRQLDAVDWEKGPMAKDFTYPLEYIGYKLYLITLMRLNESLKTCL</sequence>
<protein>
    <submittedName>
        <fullName evidence="1">Uncharacterized protein</fullName>
    </submittedName>
</protein>
<evidence type="ECO:0000313" key="1">
    <source>
        <dbReference type="EMBL" id="RCK57495.1"/>
    </source>
</evidence>
<evidence type="ECO:0000313" key="2">
    <source>
        <dbReference type="Proteomes" id="UP000253472"/>
    </source>
</evidence>
<keyword evidence="2" id="KW-1185">Reference proteome</keyword>
<dbReference type="Proteomes" id="UP000253472">
    <property type="component" value="Unassembled WGS sequence"/>
</dbReference>
<dbReference type="OrthoDB" id="3991133at2759"/>
<comment type="caution">
    <text evidence="1">The sequence shown here is derived from an EMBL/GenBank/DDBJ whole genome shotgun (WGS) entry which is preliminary data.</text>
</comment>
<name>A0A367XV38_9ASCO</name>
<organism evidence="1 2">
    <name type="scientific">Candida viswanathii</name>
    <dbReference type="NCBI Taxonomy" id="5486"/>
    <lineage>
        <taxon>Eukaryota</taxon>
        <taxon>Fungi</taxon>
        <taxon>Dikarya</taxon>
        <taxon>Ascomycota</taxon>
        <taxon>Saccharomycotina</taxon>
        <taxon>Pichiomycetes</taxon>
        <taxon>Debaryomycetaceae</taxon>
        <taxon>Candida/Lodderomyces clade</taxon>
        <taxon>Candida</taxon>
    </lineage>
</organism>
<accession>A0A367XV38</accession>